<name>I7J6W7_9CLOT</name>
<comment type="caution">
    <text evidence="1">The sequence shown here is derived from an EMBL/GenBank/DDBJ whole genome shotgun (WGS) entry which is preliminary data.</text>
</comment>
<dbReference type="EMBL" id="CAKP01000159">
    <property type="protein sequence ID" value="CCJ34794.1"/>
    <property type="molecule type" value="Genomic_DNA"/>
</dbReference>
<reference evidence="1 2" key="1">
    <citation type="journal article" date="2011" name="J. Bacteriol.">
        <title>Draft genome sequence of Caloramator australicus strain RC3T, a thermoanaerobe from the Great Artesian Basin of Australia.</title>
        <authorList>
            <person name="Ogg C.D."/>
            <person name="Patel B.K.C."/>
        </authorList>
    </citation>
    <scope>NUCLEOTIDE SEQUENCE [LARGE SCALE GENOMIC DNA]</scope>
    <source>
        <strain evidence="1 2">RC3</strain>
    </source>
</reference>
<accession>I7J6W7</accession>
<organism evidence="1 2">
    <name type="scientific">Caloramator australicus RC3</name>
    <dbReference type="NCBI Taxonomy" id="857293"/>
    <lineage>
        <taxon>Bacteria</taxon>
        <taxon>Bacillati</taxon>
        <taxon>Bacillota</taxon>
        <taxon>Clostridia</taxon>
        <taxon>Eubacteriales</taxon>
        <taxon>Clostridiaceae</taxon>
        <taxon>Caloramator</taxon>
    </lineage>
</organism>
<dbReference type="SUPFAM" id="SSF89360">
    <property type="entry name" value="HesB-like domain"/>
    <property type="match status" value="1"/>
</dbReference>
<dbReference type="Proteomes" id="UP000007652">
    <property type="component" value="Unassembled WGS sequence"/>
</dbReference>
<gene>
    <name evidence="1" type="ORF">CAAU_2711</name>
</gene>
<evidence type="ECO:0000313" key="1">
    <source>
        <dbReference type="EMBL" id="CCJ34794.1"/>
    </source>
</evidence>
<evidence type="ECO:0000313" key="2">
    <source>
        <dbReference type="Proteomes" id="UP000007652"/>
    </source>
</evidence>
<sequence>MALDVPKEDDKVFEVEGVKIILDEEMVEYTPGFIIDYRNTYFGKRFSVESLHGGGGCG</sequence>
<dbReference type="OrthoDB" id="1955366at2"/>
<dbReference type="AlphaFoldDB" id="I7J6W7"/>
<dbReference type="Gene3D" id="2.60.300.12">
    <property type="entry name" value="HesB-like domain"/>
    <property type="match status" value="1"/>
</dbReference>
<proteinExistence type="predicted"/>
<dbReference type="InterPro" id="IPR035903">
    <property type="entry name" value="HesB-like_dom_sf"/>
</dbReference>
<keyword evidence="2" id="KW-1185">Reference proteome</keyword>
<evidence type="ECO:0008006" key="3">
    <source>
        <dbReference type="Google" id="ProtNLM"/>
    </source>
</evidence>
<dbReference type="STRING" id="857293.CAAU_2711"/>
<protein>
    <recommendedName>
        <fullName evidence="3">FeS cluster biogenesis domain-containing protein</fullName>
    </recommendedName>
</protein>